<dbReference type="Pfam" id="PF13349">
    <property type="entry name" value="DUF4097"/>
    <property type="match status" value="1"/>
</dbReference>
<comment type="caution">
    <text evidence="3">The sequence shown here is derived from an EMBL/GenBank/DDBJ whole genome shotgun (WGS) entry which is preliminary data.</text>
</comment>
<protein>
    <submittedName>
        <fullName evidence="3">DUF4097 family beta strand repeat protein</fullName>
    </submittedName>
</protein>
<evidence type="ECO:0000313" key="4">
    <source>
        <dbReference type="Proteomes" id="UP000434639"/>
    </source>
</evidence>
<evidence type="ECO:0000313" key="3">
    <source>
        <dbReference type="EMBL" id="MTH53768.1"/>
    </source>
</evidence>
<dbReference type="InterPro" id="IPR053959">
    <property type="entry name" value="YvlB/LiaX_N"/>
</dbReference>
<dbReference type="Proteomes" id="UP000434639">
    <property type="component" value="Unassembled WGS sequence"/>
</dbReference>
<dbReference type="PIRSF" id="PIRSF012569">
    <property type="entry name" value="UCP012569"/>
    <property type="match status" value="1"/>
</dbReference>
<dbReference type="InterPro" id="IPR025164">
    <property type="entry name" value="Toastrack_DUF4097"/>
</dbReference>
<dbReference type="RefSeq" id="WP_155112297.1">
    <property type="nucleotide sequence ID" value="NZ_WMIB01000008.1"/>
</dbReference>
<dbReference type="PANTHER" id="PTHR33885:SF4">
    <property type="entry name" value="LMO2487 PROTEIN"/>
    <property type="match status" value="1"/>
</dbReference>
<reference evidence="3 4" key="1">
    <citation type="journal article" date="2017" name="Int. J. Syst. Evol. Microbiol.">
        <title>Bacillus mangrovi sp. nov., isolated from a sediment sample from a mangrove forest.</title>
        <authorList>
            <person name="Gupta V."/>
            <person name="Singh P.K."/>
            <person name="Korpole S."/>
            <person name="Tanuku N.R.S."/>
            <person name="Pinnaka A.K."/>
        </authorList>
    </citation>
    <scope>NUCLEOTIDE SEQUENCE [LARGE SCALE GENOMIC DNA]</scope>
    <source>
        <strain evidence="3 4">KCTC 33872</strain>
    </source>
</reference>
<feature type="domain" description="YvlB/LiaX N-terminal" evidence="2">
    <location>
        <begin position="3"/>
        <end position="34"/>
    </location>
</feature>
<dbReference type="Pfam" id="PF22746">
    <property type="entry name" value="SHOCT-like_DUF2089-C"/>
    <property type="match status" value="1"/>
</dbReference>
<sequence>MKEERRRILKLVEEGKLSVEEALSLIEKLDQEKESHEKNWASFSPSILLKKEEKETENPSSEGAQYGQGKTASKLMNWIDTAVKKVKELDLDLAIGSSFDVPHVFQFSGEGMNEWDIQIVNGHVDFKPWSGDEVRIECDAKVFQTESELEAKEAFLKNFYCEMEGSKLKVACEKKSMKANVLVYLPDRAYDSGKVKLFSGPIRGEQLTIKDFKAKTANGMISLTGMAGSKAELETANGQIKCSGHRFETLEAETIHGMIDVSGTGKKLDLQSFNGKIMLNAADPECRTIHCSAATGSVEISIPRDVKTSGELKTNLGSLHCYLDALEITAEKHDSIAKELRFRSNEASEGGLSVFADSKTGSVVLKHKER</sequence>
<dbReference type="EMBL" id="WMIB01000008">
    <property type="protein sequence ID" value="MTH53768.1"/>
    <property type="molecule type" value="Genomic_DNA"/>
</dbReference>
<accession>A0A7X2S5S0</accession>
<proteinExistence type="predicted"/>
<dbReference type="InterPro" id="IPR016599">
    <property type="entry name" value="UCP012569"/>
</dbReference>
<organism evidence="3 4">
    <name type="scientific">Metabacillus mangrovi</name>
    <dbReference type="NCBI Taxonomy" id="1491830"/>
    <lineage>
        <taxon>Bacteria</taxon>
        <taxon>Bacillati</taxon>
        <taxon>Bacillota</taxon>
        <taxon>Bacilli</taxon>
        <taxon>Bacillales</taxon>
        <taxon>Bacillaceae</taxon>
        <taxon>Metabacillus</taxon>
    </lineage>
</organism>
<dbReference type="OrthoDB" id="2240743at2"/>
<dbReference type="InterPro" id="IPR052027">
    <property type="entry name" value="PspC"/>
</dbReference>
<dbReference type="AlphaFoldDB" id="A0A7X2S5S0"/>
<gene>
    <name evidence="3" type="ORF">GKZ89_10160</name>
</gene>
<evidence type="ECO:0000259" key="2">
    <source>
        <dbReference type="Pfam" id="PF22746"/>
    </source>
</evidence>
<keyword evidence="4" id="KW-1185">Reference proteome</keyword>
<evidence type="ECO:0000259" key="1">
    <source>
        <dbReference type="Pfam" id="PF13349"/>
    </source>
</evidence>
<dbReference type="Gene3D" id="2.160.20.120">
    <property type="match status" value="1"/>
</dbReference>
<dbReference type="PANTHER" id="PTHR33885">
    <property type="entry name" value="PHAGE SHOCK PROTEIN C"/>
    <property type="match status" value="1"/>
</dbReference>
<feature type="domain" description="DUF4097" evidence="1">
    <location>
        <begin position="176"/>
        <end position="332"/>
    </location>
</feature>
<name>A0A7X2S5S0_9BACI</name>